<sequence length="63" mass="6764">MIDDDDDDIGKIDDTDDDDSLLLIANDFVANDLLLLSTPYIISLDCGFKADEIGLPCGDESGV</sequence>
<organism evidence="1 2">
    <name type="scientific">Dermatophagoides pteronyssinus</name>
    <name type="common">European house dust mite</name>
    <dbReference type="NCBI Taxonomy" id="6956"/>
    <lineage>
        <taxon>Eukaryota</taxon>
        <taxon>Metazoa</taxon>
        <taxon>Ecdysozoa</taxon>
        <taxon>Arthropoda</taxon>
        <taxon>Chelicerata</taxon>
        <taxon>Arachnida</taxon>
        <taxon>Acari</taxon>
        <taxon>Acariformes</taxon>
        <taxon>Sarcoptiformes</taxon>
        <taxon>Astigmata</taxon>
        <taxon>Psoroptidia</taxon>
        <taxon>Analgoidea</taxon>
        <taxon>Pyroglyphidae</taxon>
        <taxon>Dermatophagoidinae</taxon>
        <taxon>Dermatophagoides</taxon>
    </lineage>
</organism>
<name>A0ABQ8JJ59_DERPT</name>
<gene>
    <name evidence="1" type="ORF">DERP_003121</name>
</gene>
<comment type="caution">
    <text evidence="1">The sequence shown here is derived from an EMBL/GenBank/DDBJ whole genome shotgun (WGS) entry which is preliminary data.</text>
</comment>
<dbReference type="EMBL" id="NJHN03000036">
    <property type="protein sequence ID" value="KAH9422445.1"/>
    <property type="molecule type" value="Genomic_DNA"/>
</dbReference>
<keyword evidence="2" id="KW-1185">Reference proteome</keyword>
<accession>A0ABQ8JJ59</accession>
<evidence type="ECO:0000313" key="2">
    <source>
        <dbReference type="Proteomes" id="UP000887458"/>
    </source>
</evidence>
<reference evidence="1 2" key="1">
    <citation type="journal article" date="2018" name="J. Allergy Clin. Immunol.">
        <title>High-quality assembly of Dermatophagoides pteronyssinus genome and transcriptome reveals a wide range of novel allergens.</title>
        <authorList>
            <person name="Liu X.Y."/>
            <person name="Yang K.Y."/>
            <person name="Wang M.Q."/>
            <person name="Kwok J.S."/>
            <person name="Zeng X."/>
            <person name="Yang Z."/>
            <person name="Xiao X.J."/>
            <person name="Lau C.P."/>
            <person name="Li Y."/>
            <person name="Huang Z.M."/>
            <person name="Ba J.G."/>
            <person name="Yim A.K."/>
            <person name="Ouyang C.Y."/>
            <person name="Ngai S.M."/>
            <person name="Chan T.F."/>
            <person name="Leung E.L."/>
            <person name="Liu L."/>
            <person name="Liu Z.G."/>
            <person name="Tsui S.K."/>
        </authorList>
    </citation>
    <scope>NUCLEOTIDE SEQUENCE [LARGE SCALE GENOMIC DNA]</scope>
    <source>
        <strain evidence="1">Derp</strain>
    </source>
</reference>
<dbReference type="Proteomes" id="UP000887458">
    <property type="component" value="Unassembled WGS sequence"/>
</dbReference>
<protein>
    <submittedName>
        <fullName evidence="1">Uncharacterized protein</fullName>
    </submittedName>
</protein>
<evidence type="ECO:0000313" key="1">
    <source>
        <dbReference type="EMBL" id="KAH9422445.1"/>
    </source>
</evidence>
<proteinExistence type="predicted"/>
<reference evidence="1 2" key="2">
    <citation type="journal article" date="2022" name="Mol. Biol. Evol.">
        <title>Comparative Genomics Reveals Insights into the Divergent Evolution of Astigmatic Mites and Household Pest Adaptations.</title>
        <authorList>
            <person name="Xiong Q."/>
            <person name="Wan A.T."/>
            <person name="Liu X."/>
            <person name="Fung C.S."/>
            <person name="Xiao X."/>
            <person name="Malainual N."/>
            <person name="Hou J."/>
            <person name="Wang L."/>
            <person name="Wang M."/>
            <person name="Yang K.Y."/>
            <person name="Cui Y."/>
            <person name="Leung E.L."/>
            <person name="Nong W."/>
            <person name="Shin S.K."/>
            <person name="Au S.W."/>
            <person name="Jeong K.Y."/>
            <person name="Chew F.T."/>
            <person name="Hui J.H."/>
            <person name="Leung T.F."/>
            <person name="Tungtrongchitr A."/>
            <person name="Zhong N."/>
            <person name="Liu Z."/>
            <person name="Tsui S.K."/>
        </authorList>
    </citation>
    <scope>NUCLEOTIDE SEQUENCE [LARGE SCALE GENOMIC DNA]</scope>
    <source>
        <strain evidence="1">Derp</strain>
    </source>
</reference>